<keyword evidence="5" id="KW-1185">Reference proteome</keyword>
<feature type="compositionally biased region" description="Polar residues" evidence="2">
    <location>
        <begin position="302"/>
        <end position="317"/>
    </location>
</feature>
<dbReference type="GO" id="GO:0005737">
    <property type="term" value="C:cytoplasm"/>
    <property type="evidence" value="ECO:0007669"/>
    <property type="project" value="TreeGrafter"/>
</dbReference>
<dbReference type="PANTHER" id="PTHR13369:SF0">
    <property type="entry name" value="GLUTATHIONE S-TRANSFERASE C-TERMINAL DOMAIN-CONTAINING PROTEIN"/>
    <property type="match status" value="1"/>
</dbReference>
<evidence type="ECO:0000256" key="2">
    <source>
        <dbReference type="SAM" id="MobiDB-lite"/>
    </source>
</evidence>
<dbReference type="EMBL" id="KZ149958">
    <property type="protein sequence ID" value="PZC76440.1"/>
    <property type="molecule type" value="Genomic_DNA"/>
</dbReference>
<dbReference type="SUPFAM" id="SSF47616">
    <property type="entry name" value="GST C-terminal domain-like"/>
    <property type="match status" value="1"/>
</dbReference>
<proteinExistence type="inferred from homology"/>
<feature type="compositionally biased region" description="Low complexity" evidence="2">
    <location>
        <begin position="200"/>
        <end position="218"/>
    </location>
</feature>
<dbReference type="SUPFAM" id="SSF53335">
    <property type="entry name" value="S-adenosyl-L-methionine-dependent methyltransferases"/>
    <property type="match status" value="1"/>
</dbReference>
<evidence type="ECO:0000313" key="5">
    <source>
        <dbReference type="Proteomes" id="UP000249218"/>
    </source>
</evidence>
<dbReference type="InterPro" id="IPR029063">
    <property type="entry name" value="SAM-dependent_MTases_sf"/>
</dbReference>
<dbReference type="Pfam" id="PF13679">
    <property type="entry name" value="Methyltransf_32"/>
    <property type="match status" value="1"/>
</dbReference>
<feature type="compositionally biased region" description="Basic residues" evidence="2">
    <location>
        <begin position="318"/>
        <end position="328"/>
    </location>
</feature>
<comment type="similarity">
    <text evidence="1">Belongs to the GSTCD family.</text>
</comment>
<dbReference type="InterPro" id="IPR036282">
    <property type="entry name" value="Glutathione-S-Trfase_C_sf"/>
</dbReference>
<protein>
    <recommendedName>
        <fullName evidence="3">Methyltransferase domain-containing protein</fullName>
    </recommendedName>
</protein>
<reference evidence="4 5" key="1">
    <citation type="journal article" date="2017" name="BMC Biol.">
        <title>Genomic innovations, transcriptional plasticity and gene loss underlying the evolution and divergence of two highly polyphagous and invasive Helicoverpa pest species.</title>
        <authorList>
            <person name="Pearce S.L."/>
            <person name="Clarke D.F."/>
            <person name="East P.D."/>
            <person name="Elfekih S."/>
            <person name="Gordon K.H."/>
            <person name="Jermiin L.S."/>
            <person name="McGaughran A."/>
            <person name="Oakeshott J.G."/>
            <person name="Papanikolaou A."/>
            <person name="Perera O.P."/>
            <person name="Rane R.V."/>
            <person name="Richards S."/>
            <person name="Tay W.T."/>
            <person name="Walsh T.K."/>
            <person name="Anderson A."/>
            <person name="Anderson C.J."/>
            <person name="Asgari S."/>
            <person name="Board P.G."/>
            <person name="Bretschneider A."/>
            <person name="Campbell P.M."/>
            <person name="Chertemps T."/>
            <person name="Christeller J.T."/>
            <person name="Coppin C.W."/>
            <person name="Downes S.J."/>
            <person name="Duan G."/>
            <person name="Farnsworth C.A."/>
            <person name="Good R.T."/>
            <person name="Han L.B."/>
            <person name="Han Y.C."/>
            <person name="Hatje K."/>
            <person name="Horne I."/>
            <person name="Huang Y.P."/>
            <person name="Hughes D.S."/>
            <person name="Jacquin-Joly E."/>
            <person name="James W."/>
            <person name="Jhangiani S."/>
            <person name="Kollmar M."/>
            <person name="Kuwar S.S."/>
            <person name="Li S."/>
            <person name="Liu N.Y."/>
            <person name="Maibeche M.T."/>
            <person name="Miller J.R."/>
            <person name="Montagne N."/>
            <person name="Perry T."/>
            <person name="Qu J."/>
            <person name="Song S.V."/>
            <person name="Sutton G.G."/>
            <person name="Vogel H."/>
            <person name="Walenz B.P."/>
            <person name="Xu W."/>
            <person name="Zhang H.J."/>
            <person name="Zou Z."/>
            <person name="Batterham P."/>
            <person name="Edwards O.R."/>
            <person name="Feyereisen R."/>
            <person name="Gibbs R.A."/>
            <person name="Heckel D.G."/>
            <person name="McGrath A."/>
            <person name="Robin C."/>
            <person name="Scherer S.E."/>
            <person name="Worley K.C."/>
            <person name="Wu Y.D."/>
        </authorList>
    </citation>
    <scope>NUCLEOTIDE SEQUENCE [LARGE SCALE GENOMIC DNA]</scope>
    <source>
        <strain evidence="4">Harm_GR_Male_#8</strain>
        <tissue evidence="4">Whole organism</tissue>
    </source>
</reference>
<organism evidence="4 5">
    <name type="scientific">Helicoverpa armigera</name>
    <name type="common">Cotton bollworm</name>
    <name type="synonym">Heliothis armigera</name>
    <dbReference type="NCBI Taxonomy" id="29058"/>
    <lineage>
        <taxon>Eukaryota</taxon>
        <taxon>Metazoa</taxon>
        <taxon>Ecdysozoa</taxon>
        <taxon>Arthropoda</taxon>
        <taxon>Hexapoda</taxon>
        <taxon>Insecta</taxon>
        <taxon>Pterygota</taxon>
        <taxon>Neoptera</taxon>
        <taxon>Endopterygota</taxon>
        <taxon>Lepidoptera</taxon>
        <taxon>Glossata</taxon>
        <taxon>Ditrysia</taxon>
        <taxon>Noctuoidea</taxon>
        <taxon>Noctuidae</taxon>
        <taxon>Heliothinae</taxon>
        <taxon>Helicoverpa</taxon>
    </lineage>
</organism>
<evidence type="ECO:0000259" key="3">
    <source>
        <dbReference type="Pfam" id="PF13679"/>
    </source>
</evidence>
<evidence type="ECO:0000256" key="1">
    <source>
        <dbReference type="ARBA" id="ARBA00008797"/>
    </source>
</evidence>
<gene>
    <name evidence="4" type="primary">HaOG204679</name>
    <name evidence="4" type="ORF">B5X24_HaOG204679</name>
</gene>
<evidence type="ECO:0000313" key="4">
    <source>
        <dbReference type="EMBL" id="PZC76440.1"/>
    </source>
</evidence>
<name>A0A2W1BUI3_HELAM</name>
<sequence length="705" mass="79154">MVGITFKKKLQNVVHLESYTSYKEYQETHQLKMPLDSFITYCIYKYCPSQFVTVRIVPVEASPEQLSSAVTLVEKDLIFLLTEYEIPWPVAMCVYPVIMYEDVIITGLAAAPNETSIWTKFCEVDIIKTVRDLLTAIDIKEVPGNLLRFEAHLKKPVRIHNVYKIARDLAKDSVNAGQQSNSDPDVKVSQELNAELQANTEQQESSEPQSSSETQATSVQQTGNEQQATAVQQTSAEQQATTVQETSAQPQAITVQETSAEQQATTLQETGDDQQSSTTREPSPIPQTSSGQQASDDKQDSETASLHSSTPSDTPRTSKSRKWKSKKKAQVIDSSTKIEDLNVNHDYAEGPYLTLADLVLFPPYHIIIQTIGETVFESLLPFTYKWYKNLTTIPQLQESFLSYMDKFYFKPLSFESIAMPITEDVSLYKKDPKRHNPKKRIFTKEEDIEKALSCITEGMELEISNNDLEPTFKWSEIPEGANPYAGHLPDSRVQRKSQQLENLALAVLSIVKEGDIIVDFCCGSGHLGILLAYLLPRCTIILLDNKVQSLSRARDRVHKMRMNNVFFFQCNVDFFIGEFDIGIGLHACGIATDLILDKCLKVNAKFVVSPCCYGSLHATDRMVYPRSKKFSSLPIEQYLCIGHTADQTHKEHPLAVRGSRCSCIIDSDRGRLAEEMGYKVTLMKLKPPSCTPKNNLLIGVPVKPS</sequence>
<accession>A0A2W1BUI3</accession>
<dbReference type="AlphaFoldDB" id="A0A2W1BUI3"/>
<feature type="region of interest" description="Disordered" evidence="2">
    <location>
        <begin position="197"/>
        <end position="328"/>
    </location>
</feature>
<dbReference type="Gene3D" id="3.40.50.150">
    <property type="entry name" value="Vaccinia Virus protein VP39"/>
    <property type="match status" value="1"/>
</dbReference>
<dbReference type="PANTHER" id="PTHR13369">
    <property type="match status" value="1"/>
</dbReference>
<dbReference type="Proteomes" id="UP000249218">
    <property type="component" value="Unassembled WGS sequence"/>
</dbReference>
<dbReference type="OrthoDB" id="206598at2759"/>
<feature type="compositionally biased region" description="Polar residues" evidence="2">
    <location>
        <begin position="219"/>
        <end position="294"/>
    </location>
</feature>
<feature type="domain" description="Methyltransferase" evidence="3">
    <location>
        <begin position="495"/>
        <end position="617"/>
    </location>
</feature>
<dbReference type="FunFam" id="3.40.50.150:FF:000725">
    <property type="entry name" value="Glutathione S-transferase, C-terminal domain-containing"/>
    <property type="match status" value="1"/>
</dbReference>
<dbReference type="InterPro" id="IPR025714">
    <property type="entry name" value="Methyltranfer_dom"/>
</dbReference>